<evidence type="ECO:0000256" key="3">
    <source>
        <dbReference type="ARBA" id="ARBA00022989"/>
    </source>
</evidence>
<feature type="transmembrane region" description="Helical" evidence="6">
    <location>
        <begin position="483"/>
        <end position="501"/>
    </location>
</feature>
<name>A0AA85JXT1_TRIRE</name>
<feature type="transmembrane region" description="Helical" evidence="6">
    <location>
        <begin position="101"/>
        <end position="122"/>
    </location>
</feature>
<feature type="transmembrane region" description="Helical" evidence="6">
    <location>
        <begin position="57"/>
        <end position="81"/>
    </location>
</feature>
<keyword evidence="3 6" id="KW-1133">Transmembrane helix</keyword>
<keyword evidence="5" id="KW-0175">Coiled coil</keyword>
<dbReference type="AlphaFoldDB" id="A0AA85JXT1"/>
<dbReference type="WBParaSite" id="TREG1_43170.1">
    <property type="protein sequence ID" value="TREG1_43170.1"/>
    <property type="gene ID" value="TREG1_43170"/>
</dbReference>
<dbReference type="InterPro" id="IPR012858">
    <property type="entry name" value="DC_STAMP-like"/>
</dbReference>
<feature type="coiled-coil region" evidence="5">
    <location>
        <begin position="586"/>
        <end position="634"/>
    </location>
</feature>
<feature type="transmembrane region" description="Helical" evidence="6">
    <location>
        <begin position="429"/>
        <end position="451"/>
    </location>
</feature>
<feature type="transmembrane region" description="Helical" evidence="6">
    <location>
        <begin position="7"/>
        <end position="27"/>
    </location>
</feature>
<reference evidence="8" key="1">
    <citation type="submission" date="2022-06" db="EMBL/GenBank/DDBJ databases">
        <authorList>
            <person name="Berger JAMES D."/>
            <person name="Berger JAMES D."/>
        </authorList>
    </citation>
    <scope>NUCLEOTIDE SEQUENCE [LARGE SCALE GENOMIC DNA]</scope>
</reference>
<evidence type="ECO:0000313" key="9">
    <source>
        <dbReference type="WBParaSite" id="TREG1_43170.1"/>
    </source>
</evidence>
<dbReference type="PANTHER" id="PTHR21041:SF17">
    <property type="entry name" value="E3 UBIQUITIN-PROTEIN LIGASE DCST1"/>
    <property type="match status" value="1"/>
</dbReference>
<dbReference type="GO" id="GO:0016020">
    <property type="term" value="C:membrane"/>
    <property type="evidence" value="ECO:0007669"/>
    <property type="project" value="UniProtKB-SubCell"/>
</dbReference>
<evidence type="ECO:0000256" key="6">
    <source>
        <dbReference type="SAM" id="Phobius"/>
    </source>
</evidence>
<comment type="subcellular location">
    <subcellularLocation>
        <location evidence="1">Membrane</location>
        <topology evidence="1">Multi-pass membrane protein</topology>
    </subcellularLocation>
</comment>
<dbReference type="PANTHER" id="PTHR21041">
    <property type="entry name" value="DENDRITIC CELL-SPECIFIC TRANSMEMBRANE PROTEIN"/>
    <property type="match status" value="1"/>
</dbReference>
<evidence type="ECO:0000256" key="4">
    <source>
        <dbReference type="ARBA" id="ARBA00023136"/>
    </source>
</evidence>
<dbReference type="Proteomes" id="UP000050795">
    <property type="component" value="Unassembled WGS sequence"/>
</dbReference>
<feature type="transmembrane region" description="Helical" evidence="6">
    <location>
        <begin position="1029"/>
        <end position="1051"/>
    </location>
</feature>
<dbReference type="InterPro" id="IPR051856">
    <property type="entry name" value="CSR-E3_Ligase_Protein"/>
</dbReference>
<sequence>MWHQHACMFGILSTFSVLINAIISVNLELPGHSFTLSNDEKFIIGESIQKTIQKKSYIEILDCIACLTYWLNAYILAILPYKFGFHRNHRYKIISNLFWDLIVKPYIWMSTLYSVYTFLVLLDEIGSFDNRISVYLNEMLAMIRSKNLTADEFTMYTNHFENIQREYQCCGVHSITDWFGITDYQEVNNTSISQHPWKTITYHIPKSCCNPEKILTCSKKFTDAIELKSYQVTGYPSFHYETLPLYTDGCLNRIVDDEKTIMYDFITKYSVISICLHVIRLITCYIVYHQTQPTSKHKSNTNQRYSLRKSNDFTTFENIRYISNAQLSSACQSYWLFGQLANLQVPFAKFKSQWLEKGIRIGWMLIIKNKYYMTFLRRIQFKENKVRMSRFRRFLRNWLPAFEMIVYTDSSDKAEIEANKIYGGYVAQLCRAIFFLLFGIFASEIMLATIIPLKAKSLELPTGDKKIPDEIIRRDAELLSQDVIWITKIFIRVTIILAAIISRRFRCLLLLIIPNLAQTIGLSYLGSELLHVSVTGPMRNSEHNIISAAESLTCFMKLAYNMTKEATDFLERGKQETSEEGDMNFMETINKRSEQIREKINQYNESYEKINREIEKAKIMAQRAEAFLDTAENKTNVYARMSAEMAKKAKDGMIKKAEASKDSVKSLLKGKQSNDSILKKISDRIENGLRLENSIENRMLTTCMVFYKTRATICTQSSIEACGRLQTILIATTWYPILIKNACIRRVAAGAACPTNEALEEAVDKCSSTLSKIGFSSGFGPSFLQAQEELSKIRQAFQFTFGRQILHTEEISHWISQKSGAINRIAKRTKEIIHVVFELSLILSVLLKLLCFLVFYKSHKYITNYLMDPNFDNIYIESTFEQIDQRRSMELRETLLPLKKYELNNVIWHQKVYTKSELRRVIRNLVKVVGFGFCLAVLFTIDRYMTEAIQVLDEVANTKFKIGGETIDNDEMTETPMTADKKPVGIHGDGIFTELLNKTMKVIQYISKIDLAYDLSVCSPKAEHIHYEYFLRFILLWALMILVCLLSGYMLRIRHKLLDFFYPHRLKRRVIHLYNILLVNRRRRMTIARNLLVHQSRQNRLQETAEETSQYSLIYKINPFLANLLKQNKVNCIVCMERYPVDKKSLIYVCPYDDTAICQYCLTTLFNKHKVCITCLDRNYTRLDKINKNISTLKEIIVNDLPDPSLIR</sequence>
<evidence type="ECO:0000259" key="7">
    <source>
        <dbReference type="Pfam" id="PF07782"/>
    </source>
</evidence>
<feature type="transmembrane region" description="Helical" evidence="6">
    <location>
        <begin position="508"/>
        <end position="526"/>
    </location>
</feature>
<dbReference type="SUPFAM" id="SSF48652">
    <property type="entry name" value="Tetraspanin"/>
    <property type="match status" value="1"/>
</dbReference>
<feature type="domain" description="Dendritic cell-specific transmembrane protein-like" evidence="7">
    <location>
        <begin position="871"/>
        <end position="1074"/>
    </location>
</feature>
<keyword evidence="4 6" id="KW-0472">Membrane</keyword>
<keyword evidence="2 6" id="KW-0812">Transmembrane</keyword>
<evidence type="ECO:0000256" key="2">
    <source>
        <dbReference type="ARBA" id="ARBA00022692"/>
    </source>
</evidence>
<dbReference type="InterPro" id="IPR008952">
    <property type="entry name" value="Tetraspanin_EC2_sf"/>
</dbReference>
<feature type="transmembrane region" description="Helical" evidence="6">
    <location>
        <begin position="832"/>
        <end position="856"/>
    </location>
</feature>
<accession>A0AA85JXT1</accession>
<evidence type="ECO:0000256" key="5">
    <source>
        <dbReference type="SAM" id="Coils"/>
    </source>
</evidence>
<proteinExistence type="predicted"/>
<keyword evidence="8" id="KW-1185">Reference proteome</keyword>
<reference evidence="9" key="2">
    <citation type="submission" date="2023-11" db="UniProtKB">
        <authorList>
            <consortium name="WormBaseParasite"/>
        </authorList>
    </citation>
    <scope>IDENTIFICATION</scope>
</reference>
<dbReference type="Gene3D" id="1.10.1450.10">
    <property type="entry name" value="Tetraspanin"/>
    <property type="match status" value="1"/>
</dbReference>
<evidence type="ECO:0000313" key="8">
    <source>
        <dbReference type="Proteomes" id="UP000050795"/>
    </source>
</evidence>
<protein>
    <submittedName>
        <fullName evidence="9">DC_STAMP domain-containing protein</fullName>
    </submittedName>
</protein>
<organism evidence="8 9">
    <name type="scientific">Trichobilharzia regenti</name>
    <name type="common">Nasal bird schistosome</name>
    <dbReference type="NCBI Taxonomy" id="157069"/>
    <lineage>
        <taxon>Eukaryota</taxon>
        <taxon>Metazoa</taxon>
        <taxon>Spiralia</taxon>
        <taxon>Lophotrochozoa</taxon>
        <taxon>Platyhelminthes</taxon>
        <taxon>Trematoda</taxon>
        <taxon>Digenea</taxon>
        <taxon>Strigeidida</taxon>
        <taxon>Schistosomatoidea</taxon>
        <taxon>Schistosomatidae</taxon>
        <taxon>Trichobilharzia</taxon>
    </lineage>
</organism>
<dbReference type="Pfam" id="PF07782">
    <property type="entry name" value="DC_STAMP"/>
    <property type="match status" value="1"/>
</dbReference>
<evidence type="ECO:0000256" key="1">
    <source>
        <dbReference type="ARBA" id="ARBA00004141"/>
    </source>
</evidence>